<feature type="chain" id="PRO_5020728535" evidence="1">
    <location>
        <begin position="21"/>
        <end position="136"/>
    </location>
</feature>
<dbReference type="EMBL" id="SODV01000001">
    <property type="protein sequence ID" value="TDX00282.1"/>
    <property type="molecule type" value="Genomic_DNA"/>
</dbReference>
<dbReference type="GO" id="GO:0004180">
    <property type="term" value="F:carboxypeptidase activity"/>
    <property type="evidence" value="ECO:0007669"/>
    <property type="project" value="UniProtKB-KW"/>
</dbReference>
<gene>
    <name evidence="2" type="ORF">EDB95_1301</name>
</gene>
<reference evidence="2 3" key="1">
    <citation type="submission" date="2019-03" db="EMBL/GenBank/DDBJ databases">
        <title>Genomic Encyclopedia of Type Strains, Phase IV (KMG-IV): sequencing the most valuable type-strain genomes for metagenomic binning, comparative biology and taxonomic classification.</title>
        <authorList>
            <person name="Goeker M."/>
        </authorList>
    </citation>
    <scope>NUCLEOTIDE SEQUENCE [LARGE SCALE GENOMIC DNA]</scope>
    <source>
        <strain evidence="2 3">DSM 100059</strain>
    </source>
</reference>
<keyword evidence="3" id="KW-1185">Reference proteome</keyword>
<dbReference type="RefSeq" id="WP_133991701.1">
    <property type="nucleotide sequence ID" value="NZ_SODV01000001.1"/>
</dbReference>
<comment type="caution">
    <text evidence="2">The sequence shown here is derived from an EMBL/GenBank/DDBJ whole genome shotgun (WGS) entry which is preliminary data.</text>
</comment>
<dbReference type="Pfam" id="PF13620">
    <property type="entry name" value="CarboxypepD_reg"/>
    <property type="match status" value="1"/>
</dbReference>
<feature type="signal peptide" evidence="1">
    <location>
        <begin position="1"/>
        <end position="20"/>
    </location>
</feature>
<sequence length="136" mass="14906">MVKHYLFFCSLMLTAFAAGATNTTGAPGSNGNSNITGTVMTDCAKPLKQVTVVVSSPCLLKPQAVETDENGNFFIGQLEPCVYKLTFESNGYKKVTTEKVVVTPDKKTQLKVQLQPDCMWNDSDHGTFSNQLQIYE</sequence>
<proteinExistence type="predicted"/>
<dbReference type="InterPro" id="IPR008969">
    <property type="entry name" value="CarboxyPept-like_regulatory"/>
</dbReference>
<dbReference type="Gene3D" id="2.60.40.1120">
    <property type="entry name" value="Carboxypeptidase-like, regulatory domain"/>
    <property type="match status" value="1"/>
</dbReference>
<keyword evidence="2" id="KW-0645">Protease</keyword>
<dbReference type="AlphaFoldDB" id="A0A4R8DQ74"/>
<evidence type="ECO:0000313" key="3">
    <source>
        <dbReference type="Proteomes" id="UP000294498"/>
    </source>
</evidence>
<keyword evidence="2" id="KW-0121">Carboxypeptidase</keyword>
<keyword evidence="2" id="KW-0378">Hydrolase</keyword>
<organism evidence="2 3">
    <name type="scientific">Dinghuibacter silviterrae</name>
    <dbReference type="NCBI Taxonomy" id="1539049"/>
    <lineage>
        <taxon>Bacteria</taxon>
        <taxon>Pseudomonadati</taxon>
        <taxon>Bacteroidota</taxon>
        <taxon>Chitinophagia</taxon>
        <taxon>Chitinophagales</taxon>
        <taxon>Chitinophagaceae</taxon>
        <taxon>Dinghuibacter</taxon>
    </lineage>
</organism>
<keyword evidence="1" id="KW-0732">Signal</keyword>
<dbReference type="Proteomes" id="UP000294498">
    <property type="component" value="Unassembled WGS sequence"/>
</dbReference>
<dbReference type="SUPFAM" id="SSF49464">
    <property type="entry name" value="Carboxypeptidase regulatory domain-like"/>
    <property type="match status" value="1"/>
</dbReference>
<protein>
    <submittedName>
        <fullName evidence="2">Carboxypeptidase family protein</fullName>
    </submittedName>
</protein>
<dbReference type="OrthoDB" id="676474at2"/>
<evidence type="ECO:0000256" key="1">
    <source>
        <dbReference type="SAM" id="SignalP"/>
    </source>
</evidence>
<accession>A0A4R8DQ74</accession>
<name>A0A4R8DQ74_9BACT</name>
<evidence type="ECO:0000313" key="2">
    <source>
        <dbReference type="EMBL" id="TDX00282.1"/>
    </source>
</evidence>